<comment type="caution">
    <text evidence="8">The sequence shown here is derived from an EMBL/GenBank/DDBJ whole genome shotgun (WGS) entry which is preliminary data.</text>
</comment>
<name>A0A3L8DWP4_OOCBI</name>
<dbReference type="GO" id="GO:0008270">
    <property type="term" value="F:zinc ion binding"/>
    <property type="evidence" value="ECO:0007669"/>
    <property type="project" value="UniProtKB-KW"/>
</dbReference>
<evidence type="ECO:0000256" key="4">
    <source>
        <dbReference type="ARBA" id="ARBA00023125"/>
    </source>
</evidence>
<dbReference type="AlphaFoldDB" id="A0A3L8DWP4"/>
<gene>
    <name evidence="8" type="ORF">DMN91_002886</name>
</gene>
<dbReference type="Pfam" id="PF05485">
    <property type="entry name" value="THAP"/>
    <property type="match status" value="1"/>
</dbReference>
<evidence type="ECO:0000256" key="3">
    <source>
        <dbReference type="ARBA" id="ARBA00022833"/>
    </source>
</evidence>
<evidence type="ECO:0000259" key="7">
    <source>
        <dbReference type="PROSITE" id="PS50950"/>
    </source>
</evidence>
<dbReference type="Proteomes" id="UP000279307">
    <property type="component" value="Chromosome 3"/>
</dbReference>
<dbReference type="PROSITE" id="PS50950">
    <property type="entry name" value="ZF_THAP"/>
    <property type="match status" value="1"/>
</dbReference>
<feature type="domain" description="THAP-type" evidence="7">
    <location>
        <begin position="1"/>
        <end position="50"/>
    </location>
</feature>
<feature type="coiled-coil region" evidence="6">
    <location>
        <begin position="142"/>
        <end position="176"/>
    </location>
</feature>
<keyword evidence="2 5" id="KW-0863">Zinc-finger</keyword>
<organism evidence="8">
    <name type="scientific">Ooceraea biroi</name>
    <name type="common">Clonal raider ant</name>
    <name type="synonym">Cerapachys biroi</name>
    <dbReference type="NCBI Taxonomy" id="2015173"/>
    <lineage>
        <taxon>Eukaryota</taxon>
        <taxon>Metazoa</taxon>
        <taxon>Ecdysozoa</taxon>
        <taxon>Arthropoda</taxon>
        <taxon>Hexapoda</taxon>
        <taxon>Insecta</taxon>
        <taxon>Pterygota</taxon>
        <taxon>Neoptera</taxon>
        <taxon>Endopterygota</taxon>
        <taxon>Hymenoptera</taxon>
        <taxon>Apocrita</taxon>
        <taxon>Aculeata</taxon>
        <taxon>Formicoidea</taxon>
        <taxon>Formicidae</taxon>
        <taxon>Dorylinae</taxon>
        <taxon>Ooceraea</taxon>
    </lineage>
</organism>
<sequence>MISKMKQFSSTYLPKKHHRICQAHFAQHMWEKVRCDGKLKLKNNAVPTIFPSYAQLCETMLLDDNNDAHIDNNDENMNEINMAIDHTRKTGVNQQLQLNSINENTIPEVHVNKRANEIPEDHPSDSINENMTLEDHLNERRKENLEKQCENLTNLLKNSEQKYKNLENYMKKQENQFSKIIKTNHKYKTLMKKRFKKLKDDLQTYGKLKTMMSNIFNEDQVKALCNPNKKVIWSPATIQRAIRLKLTCGSSGYHEIMK</sequence>
<evidence type="ECO:0000256" key="1">
    <source>
        <dbReference type="ARBA" id="ARBA00022723"/>
    </source>
</evidence>
<reference evidence="8" key="1">
    <citation type="journal article" date="2018" name="Genome Res.">
        <title>The genomic architecture and molecular evolution of ant odorant receptors.</title>
        <authorList>
            <person name="McKenzie S.K."/>
            <person name="Kronauer D.J.C."/>
        </authorList>
    </citation>
    <scope>NUCLEOTIDE SEQUENCE [LARGE SCALE GENOMIC DNA]</scope>
    <source>
        <strain evidence="8">Clonal line C1</strain>
    </source>
</reference>
<reference evidence="8" key="2">
    <citation type="submission" date="2018-07" db="EMBL/GenBank/DDBJ databases">
        <authorList>
            <person name="Mckenzie S.K."/>
            <person name="Kronauer D.J.C."/>
        </authorList>
    </citation>
    <scope>NUCLEOTIDE SEQUENCE</scope>
    <source>
        <strain evidence="8">Clonal line C1</strain>
    </source>
</reference>
<keyword evidence="1" id="KW-0479">Metal-binding</keyword>
<proteinExistence type="predicted"/>
<evidence type="ECO:0000256" key="6">
    <source>
        <dbReference type="SAM" id="Coils"/>
    </source>
</evidence>
<dbReference type="EMBL" id="QOIP01000003">
    <property type="protein sequence ID" value="RLU24796.1"/>
    <property type="molecule type" value="Genomic_DNA"/>
</dbReference>
<evidence type="ECO:0000256" key="5">
    <source>
        <dbReference type="PROSITE-ProRule" id="PRU00309"/>
    </source>
</evidence>
<accession>A0A3L8DWP4</accession>
<dbReference type="GO" id="GO:0003677">
    <property type="term" value="F:DNA binding"/>
    <property type="evidence" value="ECO:0007669"/>
    <property type="project" value="UniProtKB-UniRule"/>
</dbReference>
<keyword evidence="3" id="KW-0862">Zinc</keyword>
<protein>
    <recommendedName>
        <fullName evidence="7">THAP-type domain-containing protein</fullName>
    </recommendedName>
</protein>
<evidence type="ECO:0000313" key="8">
    <source>
        <dbReference type="EMBL" id="RLU24796.1"/>
    </source>
</evidence>
<keyword evidence="6" id="KW-0175">Coiled coil</keyword>
<feature type="non-terminal residue" evidence="8">
    <location>
        <position position="258"/>
    </location>
</feature>
<dbReference type="InterPro" id="IPR006612">
    <property type="entry name" value="THAP_Znf"/>
</dbReference>
<dbReference type="OrthoDB" id="7656790at2759"/>
<evidence type="ECO:0000256" key="2">
    <source>
        <dbReference type="ARBA" id="ARBA00022771"/>
    </source>
</evidence>
<keyword evidence="4 5" id="KW-0238">DNA-binding</keyword>